<reference evidence="2 3" key="1">
    <citation type="submission" date="2019-12" db="EMBL/GenBank/DDBJ databases">
        <authorList>
            <person name="Li M."/>
        </authorList>
    </citation>
    <scope>NUCLEOTIDE SEQUENCE [LARGE SCALE GENOMIC DNA]</scope>
    <source>
        <strain evidence="2 3">GBMRC 2046</strain>
    </source>
</reference>
<organism evidence="2 3">
    <name type="scientific">Stappia sediminis</name>
    <dbReference type="NCBI Taxonomy" id="2692190"/>
    <lineage>
        <taxon>Bacteria</taxon>
        <taxon>Pseudomonadati</taxon>
        <taxon>Pseudomonadota</taxon>
        <taxon>Alphaproteobacteria</taxon>
        <taxon>Hyphomicrobiales</taxon>
        <taxon>Stappiaceae</taxon>
        <taxon>Stappia</taxon>
    </lineage>
</organism>
<dbReference type="AlphaFoldDB" id="A0A7X3LU33"/>
<dbReference type="CDD" id="cd04301">
    <property type="entry name" value="NAT_SF"/>
    <property type="match status" value="1"/>
</dbReference>
<evidence type="ECO:0000259" key="1">
    <source>
        <dbReference type="PROSITE" id="PS51186"/>
    </source>
</evidence>
<dbReference type="RefSeq" id="WP_160775356.1">
    <property type="nucleotide sequence ID" value="NZ_WUMV01000003.1"/>
</dbReference>
<dbReference type="SUPFAM" id="SSF55729">
    <property type="entry name" value="Acyl-CoA N-acyltransferases (Nat)"/>
    <property type="match status" value="1"/>
</dbReference>
<accession>A0A7X3LU33</accession>
<dbReference type="InterPro" id="IPR000182">
    <property type="entry name" value="GNAT_dom"/>
</dbReference>
<dbReference type="Proteomes" id="UP000433101">
    <property type="component" value="Unassembled WGS sequence"/>
</dbReference>
<dbReference type="InterPro" id="IPR050276">
    <property type="entry name" value="MshD_Acetyltransferase"/>
</dbReference>
<dbReference type="PANTHER" id="PTHR43617:SF30">
    <property type="entry name" value="HISTONE ACETYLTRANSFERASE"/>
    <property type="match status" value="1"/>
</dbReference>
<dbReference type="PANTHER" id="PTHR43617">
    <property type="entry name" value="L-AMINO ACID N-ACETYLTRANSFERASE"/>
    <property type="match status" value="1"/>
</dbReference>
<dbReference type="Gene3D" id="3.40.630.30">
    <property type="match status" value="1"/>
</dbReference>
<dbReference type="PROSITE" id="PS51186">
    <property type="entry name" value="GNAT"/>
    <property type="match status" value="1"/>
</dbReference>
<evidence type="ECO:0000313" key="2">
    <source>
        <dbReference type="EMBL" id="MXN65142.1"/>
    </source>
</evidence>
<name>A0A7X3LU33_9HYPH</name>
<dbReference type="Pfam" id="PF00583">
    <property type="entry name" value="Acetyltransf_1"/>
    <property type="match status" value="1"/>
</dbReference>
<keyword evidence="2" id="KW-0808">Transferase</keyword>
<dbReference type="GO" id="GO:0016747">
    <property type="term" value="F:acyltransferase activity, transferring groups other than amino-acyl groups"/>
    <property type="evidence" value="ECO:0007669"/>
    <property type="project" value="InterPro"/>
</dbReference>
<dbReference type="EMBL" id="WUMV01000003">
    <property type="protein sequence ID" value="MXN65142.1"/>
    <property type="molecule type" value="Genomic_DNA"/>
</dbReference>
<keyword evidence="3" id="KW-1185">Reference proteome</keyword>
<gene>
    <name evidence="2" type="ORF">GR183_09500</name>
</gene>
<sequence>MSTDLIATRPARPVDAERLSTIHLEAWRGAYRGLLSGVDLERMISRRGPRWWRGALSRGVLIQVLEVAGKTAGYATYGRSRMRELPFEGEIYELYILPEYQGLGFGTTLFNATRRALVRMRLSGVTVRVLSENDAAMRFYRSLGGQLLMNTQEQVAGTSVELSVFGWFADSDTP</sequence>
<proteinExistence type="predicted"/>
<comment type="caution">
    <text evidence="2">The sequence shown here is derived from an EMBL/GenBank/DDBJ whole genome shotgun (WGS) entry which is preliminary data.</text>
</comment>
<evidence type="ECO:0000313" key="3">
    <source>
        <dbReference type="Proteomes" id="UP000433101"/>
    </source>
</evidence>
<protein>
    <submittedName>
        <fullName evidence="2">GNAT family N-acetyltransferase</fullName>
    </submittedName>
</protein>
<dbReference type="InterPro" id="IPR016181">
    <property type="entry name" value="Acyl_CoA_acyltransferase"/>
</dbReference>
<feature type="domain" description="N-acetyltransferase" evidence="1">
    <location>
        <begin position="6"/>
        <end position="174"/>
    </location>
</feature>